<evidence type="ECO:0000256" key="2">
    <source>
        <dbReference type="SAM" id="SignalP"/>
    </source>
</evidence>
<name>A0A1W9Z3L1_MYCBA</name>
<feature type="chain" id="PRO_5012236154" description="Lipoprotein LpqN" evidence="2">
    <location>
        <begin position="22"/>
        <end position="230"/>
    </location>
</feature>
<dbReference type="EMBL" id="MVHJ01000002">
    <property type="protein sequence ID" value="ORA06863.1"/>
    <property type="molecule type" value="Genomic_DNA"/>
</dbReference>
<accession>A0A1W9Z3L1</accession>
<dbReference type="STRING" id="564198.BST17_03640"/>
<dbReference type="RefSeq" id="WP_083055672.1">
    <property type="nucleotide sequence ID" value="NZ_JACKVM010000008.1"/>
</dbReference>
<feature type="signal peptide" evidence="2">
    <location>
        <begin position="1"/>
        <end position="21"/>
    </location>
</feature>
<organism evidence="3 4">
    <name type="scientific">Mycolicibacterium bacteremicum</name>
    <name type="common">Mycobacterium bacteremicum</name>
    <dbReference type="NCBI Taxonomy" id="564198"/>
    <lineage>
        <taxon>Bacteria</taxon>
        <taxon>Bacillati</taxon>
        <taxon>Actinomycetota</taxon>
        <taxon>Actinomycetes</taxon>
        <taxon>Mycobacteriales</taxon>
        <taxon>Mycobacteriaceae</taxon>
        <taxon>Mycolicibacterium</taxon>
    </lineage>
</organism>
<feature type="compositionally biased region" description="Low complexity" evidence="1">
    <location>
        <begin position="29"/>
        <end position="52"/>
    </location>
</feature>
<proteinExistence type="predicted"/>
<keyword evidence="2" id="KW-0732">Signal</keyword>
<comment type="caution">
    <text evidence="3">The sequence shown here is derived from an EMBL/GenBank/DDBJ whole genome shotgun (WGS) entry which is preliminary data.</text>
</comment>
<sequence>MRAGMAVLALASMLAPACTRADDGTAVPAASVTSAATPPSTPGTTPAGPSSAIAHPDFGVVPTSTPVPTGAVTCEFPQRPPVGMTAQIADPAAPVLTIAVPDGWSMQGGTGDIGAQLTGPTGLSARVTIAATTLDPQAAFADYADRLTERAAVSSVSVLPAELCAYSGQKLMGTLSDAGEMATEYVDRVLHIPTTGGAYLVAVHVEAPSETADFDPISAQLTQDIEVRIP</sequence>
<evidence type="ECO:0000313" key="3">
    <source>
        <dbReference type="EMBL" id="ORA06863.1"/>
    </source>
</evidence>
<evidence type="ECO:0000256" key="1">
    <source>
        <dbReference type="SAM" id="MobiDB-lite"/>
    </source>
</evidence>
<protein>
    <recommendedName>
        <fullName evidence="5">Lipoprotein LpqN</fullName>
    </recommendedName>
</protein>
<dbReference type="AlphaFoldDB" id="A0A1W9Z3L1"/>
<evidence type="ECO:0000313" key="4">
    <source>
        <dbReference type="Proteomes" id="UP000192366"/>
    </source>
</evidence>
<feature type="region of interest" description="Disordered" evidence="1">
    <location>
        <begin position="29"/>
        <end position="57"/>
    </location>
</feature>
<dbReference type="OrthoDB" id="4625123at2"/>
<reference evidence="3 4" key="1">
    <citation type="submission" date="2017-02" db="EMBL/GenBank/DDBJ databases">
        <title>The new phylogeny of genus Mycobacterium.</title>
        <authorList>
            <person name="Tortoli E."/>
            <person name="Trovato A."/>
            <person name="Cirillo D.M."/>
        </authorList>
    </citation>
    <scope>NUCLEOTIDE SEQUENCE [LARGE SCALE GENOMIC DNA]</scope>
    <source>
        <strain evidence="3 4">DSM 45578</strain>
    </source>
</reference>
<dbReference type="Proteomes" id="UP000192366">
    <property type="component" value="Unassembled WGS sequence"/>
</dbReference>
<keyword evidence="4" id="KW-1185">Reference proteome</keyword>
<gene>
    <name evidence="3" type="ORF">BST17_03640</name>
</gene>
<evidence type="ECO:0008006" key="5">
    <source>
        <dbReference type="Google" id="ProtNLM"/>
    </source>
</evidence>